<evidence type="ECO:0008006" key="4">
    <source>
        <dbReference type="Google" id="ProtNLM"/>
    </source>
</evidence>
<evidence type="ECO:0000256" key="1">
    <source>
        <dbReference type="SAM" id="Phobius"/>
    </source>
</evidence>
<dbReference type="EMBL" id="FOXQ01000001">
    <property type="protein sequence ID" value="SFP73362.1"/>
    <property type="molecule type" value="Genomic_DNA"/>
</dbReference>
<proteinExistence type="predicted"/>
<dbReference type="RefSeq" id="WP_090655264.1">
    <property type="nucleotide sequence ID" value="NZ_FOXQ01000001.1"/>
</dbReference>
<organism evidence="2 3">
    <name type="scientific">Parafilimonas terrae</name>
    <dbReference type="NCBI Taxonomy" id="1465490"/>
    <lineage>
        <taxon>Bacteria</taxon>
        <taxon>Pseudomonadati</taxon>
        <taxon>Bacteroidota</taxon>
        <taxon>Chitinophagia</taxon>
        <taxon>Chitinophagales</taxon>
        <taxon>Chitinophagaceae</taxon>
        <taxon>Parafilimonas</taxon>
    </lineage>
</organism>
<evidence type="ECO:0000313" key="2">
    <source>
        <dbReference type="EMBL" id="SFP73362.1"/>
    </source>
</evidence>
<sequence length="58" mass="6619">MSFIHYLESITGVSIYALISFGIFFSFFVVMSLWAWKADKKLIKTLSNIPLDNSAEIN</sequence>
<gene>
    <name evidence="2" type="ORF">SAMN05444277_101908</name>
</gene>
<name>A0A1I5SRD8_9BACT</name>
<keyword evidence="3" id="KW-1185">Reference proteome</keyword>
<dbReference type="AlphaFoldDB" id="A0A1I5SRD8"/>
<reference evidence="2 3" key="1">
    <citation type="submission" date="2016-10" db="EMBL/GenBank/DDBJ databases">
        <authorList>
            <person name="de Groot N.N."/>
        </authorList>
    </citation>
    <scope>NUCLEOTIDE SEQUENCE [LARGE SCALE GENOMIC DNA]</scope>
    <source>
        <strain evidence="2 3">DSM 28286</strain>
    </source>
</reference>
<accession>A0A1I5SRD8</accession>
<evidence type="ECO:0000313" key="3">
    <source>
        <dbReference type="Proteomes" id="UP000199031"/>
    </source>
</evidence>
<keyword evidence="1" id="KW-0472">Membrane</keyword>
<keyword evidence="1" id="KW-1133">Transmembrane helix</keyword>
<dbReference type="Proteomes" id="UP000199031">
    <property type="component" value="Unassembled WGS sequence"/>
</dbReference>
<protein>
    <recommendedName>
        <fullName evidence="4">Cbb3-type cytochrome oxidase component FixQ</fullName>
    </recommendedName>
</protein>
<feature type="transmembrane region" description="Helical" evidence="1">
    <location>
        <begin position="15"/>
        <end position="36"/>
    </location>
</feature>
<dbReference type="STRING" id="1465490.SAMN05444277_101908"/>
<keyword evidence="1" id="KW-0812">Transmembrane</keyword>